<accession>A0A4S3KR46</accession>
<evidence type="ECO:0000313" key="3">
    <source>
        <dbReference type="Proteomes" id="UP000307749"/>
    </source>
</evidence>
<evidence type="ECO:0000313" key="2">
    <source>
        <dbReference type="EMBL" id="THD11545.1"/>
    </source>
</evidence>
<gene>
    <name evidence="2" type="ORF">B1806_03195</name>
</gene>
<feature type="region of interest" description="Disordered" evidence="1">
    <location>
        <begin position="80"/>
        <end position="99"/>
    </location>
</feature>
<dbReference type="AlphaFoldDB" id="A0A4S3KR46"/>
<organism evidence="2 3">
    <name type="scientific">Metallibacterium scheffleri</name>
    <dbReference type="NCBI Taxonomy" id="993689"/>
    <lineage>
        <taxon>Bacteria</taxon>
        <taxon>Pseudomonadati</taxon>
        <taxon>Pseudomonadota</taxon>
        <taxon>Gammaproteobacteria</taxon>
        <taxon>Lysobacterales</taxon>
        <taxon>Rhodanobacteraceae</taxon>
        <taxon>Metallibacterium</taxon>
    </lineage>
</organism>
<sequence>MLKAARAAQQHYQENGYAWNDKSGGWGHPVAGMLTTALLSTGFRIDKHCVLDLINGDGVDALDELDLMIGYQERYHHLPPWNASRKGGSAFKESSVKER</sequence>
<comment type="caution">
    <text evidence="2">The sequence shown here is derived from an EMBL/GenBank/DDBJ whole genome shotgun (WGS) entry which is preliminary data.</text>
</comment>
<keyword evidence="3" id="KW-1185">Reference proteome</keyword>
<proteinExistence type="predicted"/>
<name>A0A4S3KR46_9GAMM</name>
<dbReference type="Proteomes" id="UP000307749">
    <property type="component" value="Unassembled WGS sequence"/>
</dbReference>
<protein>
    <submittedName>
        <fullName evidence="2">Uncharacterized protein</fullName>
    </submittedName>
</protein>
<reference evidence="2 3" key="1">
    <citation type="submission" date="2017-02" db="EMBL/GenBank/DDBJ databases">
        <title>Whole genome sequencing of Metallibacterium scheffleri DSM 24874 (T).</title>
        <authorList>
            <person name="Kumar S."/>
            <person name="Patil P."/>
            <person name="Patil P.B."/>
        </authorList>
    </citation>
    <scope>NUCLEOTIDE SEQUENCE [LARGE SCALE GENOMIC DNA]</scope>
    <source>
        <strain evidence="2 3">DSM 24874</strain>
    </source>
</reference>
<dbReference type="STRING" id="993689.GCA_002077135_01116"/>
<evidence type="ECO:0000256" key="1">
    <source>
        <dbReference type="SAM" id="MobiDB-lite"/>
    </source>
</evidence>
<dbReference type="EMBL" id="MWQO01000011">
    <property type="protein sequence ID" value="THD11545.1"/>
    <property type="molecule type" value="Genomic_DNA"/>
</dbReference>